<dbReference type="InterPro" id="IPR059000">
    <property type="entry name" value="ATPase_P-type_domA"/>
</dbReference>
<dbReference type="RefSeq" id="WP_238752398.1">
    <property type="nucleotide sequence ID" value="NZ_CAKLPZ010000006.1"/>
</dbReference>
<evidence type="ECO:0000256" key="2">
    <source>
        <dbReference type="ARBA" id="ARBA00006024"/>
    </source>
</evidence>
<dbReference type="Proteomes" id="UP000837803">
    <property type="component" value="Unassembled WGS sequence"/>
</dbReference>
<keyword evidence="4 10" id="KW-0479">Metal-binding</keyword>
<feature type="transmembrane region" description="Helical" evidence="10">
    <location>
        <begin position="244"/>
        <end position="275"/>
    </location>
</feature>
<dbReference type="Gene3D" id="3.40.1110.10">
    <property type="entry name" value="Calcium-transporting ATPase, cytoplasmic domain N"/>
    <property type="match status" value="1"/>
</dbReference>
<evidence type="ECO:0000256" key="1">
    <source>
        <dbReference type="ARBA" id="ARBA00004370"/>
    </source>
</evidence>
<keyword evidence="10 13" id="KW-0067">ATP-binding</keyword>
<dbReference type="PRINTS" id="PR00119">
    <property type="entry name" value="CATATPASE"/>
</dbReference>
<feature type="domain" description="P-type ATPase A" evidence="12">
    <location>
        <begin position="293"/>
        <end position="408"/>
    </location>
</feature>
<dbReference type="Gene3D" id="3.40.50.1000">
    <property type="entry name" value="HAD superfamily/HAD-like"/>
    <property type="match status" value="1"/>
</dbReference>
<dbReference type="InterPro" id="IPR023214">
    <property type="entry name" value="HAD_sf"/>
</dbReference>
<dbReference type="InterPro" id="IPR018303">
    <property type="entry name" value="ATPase_P-typ_P_site"/>
</dbReference>
<feature type="region of interest" description="Disordered" evidence="11">
    <location>
        <begin position="150"/>
        <end position="174"/>
    </location>
</feature>
<feature type="transmembrane region" description="Helical" evidence="10">
    <location>
        <begin position="214"/>
        <end position="232"/>
    </location>
</feature>
<dbReference type="Gene3D" id="1.20.1110.10">
    <property type="entry name" value="Calcium-transporting ATPase, transmembrane domain"/>
    <property type="match status" value="1"/>
</dbReference>
<reference evidence="13" key="1">
    <citation type="submission" date="2021-12" db="EMBL/GenBank/DDBJ databases">
        <authorList>
            <person name="Rodrigo-Torres L."/>
            <person name="Arahal R. D."/>
            <person name="Lucena T."/>
        </authorList>
    </citation>
    <scope>NUCLEOTIDE SEQUENCE</scope>
    <source>
        <strain evidence="13">CECT 8419</strain>
    </source>
</reference>
<evidence type="ECO:0000256" key="5">
    <source>
        <dbReference type="ARBA" id="ARBA00022967"/>
    </source>
</evidence>
<keyword evidence="14" id="KW-1185">Reference proteome</keyword>
<dbReference type="PANTHER" id="PTHR48085">
    <property type="entry name" value="CADMIUM/ZINC-TRANSPORTING ATPASE HMA2-RELATED"/>
    <property type="match status" value="1"/>
</dbReference>
<dbReference type="InterPro" id="IPR051014">
    <property type="entry name" value="Cation_Transport_ATPase_IB"/>
</dbReference>
<dbReference type="InterPro" id="IPR036412">
    <property type="entry name" value="HAD-like_sf"/>
</dbReference>
<dbReference type="NCBIfam" id="TIGR01494">
    <property type="entry name" value="ATPase_P-type"/>
    <property type="match status" value="1"/>
</dbReference>
<comment type="similarity">
    <text evidence="2 10">Belongs to the cation transport ATPase (P-type) (TC 3.A.3) family. Type IB subfamily.</text>
</comment>
<dbReference type="Gene3D" id="3.30.70.100">
    <property type="match status" value="2"/>
</dbReference>
<dbReference type="SUPFAM" id="SSF81653">
    <property type="entry name" value="Calcium ATPase, transduction domain A"/>
    <property type="match status" value="1"/>
</dbReference>
<dbReference type="Pfam" id="PF00702">
    <property type="entry name" value="Hydrolase"/>
    <property type="match status" value="1"/>
</dbReference>
<dbReference type="GO" id="GO:0005524">
    <property type="term" value="F:ATP binding"/>
    <property type="evidence" value="ECO:0007669"/>
    <property type="project" value="UniProtKB-KW"/>
</dbReference>
<dbReference type="CDD" id="cd07551">
    <property type="entry name" value="P-type_ATPase_HM_ZosA_PfeT-like"/>
    <property type="match status" value="1"/>
</dbReference>
<evidence type="ECO:0000313" key="14">
    <source>
        <dbReference type="Proteomes" id="UP000837803"/>
    </source>
</evidence>
<evidence type="ECO:0000256" key="4">
    <source>
        <dbReference type="ARBA" id="ARBA00022723"/>
    </source>
</evidence>
<organism evidence="13 14">
    <name type="scientific">Neolewinella maritima</name>
    <dbReference type="NCBI Taxonomy" id="1383882"/>
    <lineage>
        <taxon>Bacteria</taxon>
        <taxon>Pseudomonadati</taxon>
        <taxon>Bacteroidota</taxon>
        <taxon>Saprospiria</taxon>
        <taxon>Saprospirales</taxon>
        <taxon>Lewinellaceae</taxon>
        <taxon>Neolewinella</taxon>
    </lineage>
</organism>
<name>A0ABN8F6L6_9BACT</name>
<dbReference type="InterPro" id="IPR044492">
    <property type="entry name" value="P_typ_ATPase_HD_dom"/>
</dbReference>
<evidence type="ECO:0000259" key="12">
    <source>
        <dbReference type="Pfam" id="PF00122"/>
    </source>
</evidence>
<sequence>MSKVTLDLPILLPEIPDERDRCVDRLLTALQVESGIDQAHLKEGAPPQVCIHYDRDQVALERVKAIARRAGAEITERYRHVLLDVTGIRHQRHARQTGERIAKADGIMEAVVSGAGVVRIEYDSEVIDEDSVRAAVEATDLTIKDVVDEHAGHDHPPGQHGRETHAAGDGHNHDHGGVFGENTELYFAILSGVFWLAGLLLSFLGGVAEIVPTVLYVIAILLGGYFILIEAVQTIRQGKFEIDFLMLVAAAGACALGAFQEAALLLFLFSIGHALENYAMGKARKSIAALSDLAPPTALVKRGGDTVEVGVGELQVGDTIVVRPNSKIAADGVIVSGTSAVDQAPITGESVPVDKRPVDDIGKDYDLNTLAAEHRAFAGTINGSSPLEIRVMKLAGDSTLSRLVTLVKEAETQQSPTQQLTDKFERYFVPAVIGLVVLLLFAFLVIDEPFSASFYRAMAVLVAASPCALAISTPSAVLAGVARAARQGVLIKGGRPLEDLGGITALAFDKTGTLTEGKPRLTQVIPATGVREEDLLSTAVAVEELSDHPLAAAIVEGGKEKLQTTTLPKAENLEALTARGIKATVEGQQVHIGNRRLFRELTGAEVPQKIDRQMAELETKGNTAMIVHRDGKYLGVIAVMDVARPEAKATLAALKEVGIKKMVMLTGDHQKVADAVAADIGITDPLGSLLPEDKVTAIERLRAEEGMVAMIGDGVNDAPAMAKSTVGIAMGAAGSDVALETADIALMADRLDNLPFAIGLSRKAKSIIRQNLVLSLGMVVILIPLTLLGIADIGPAVIAHEGSTLVVVGNALRLLAYGNTKK</sequence>
<dbReference type="Gene3D" id="2.70.150.10">
    <property type="entry name" value="Calcium-transporting ATPase, cytoplasmic transduction domain A"/>
    <property type="match status" value="1"/>
</dbReference>
<dbReference type="NCBIfam" id="TIGR01525">
    <property type="entry name" value="ATPase-IB_hvy"/>
    <property type="match status" value="1"/>
</dbReference>
<dbReference type="EC" id="7.2.2.12" evidence="8"/>
<feature type="transmembrane region" description="Helical" evidence="10">
    <location>
        <begin position="772"/>
        <end position="791"/>
    </location>
</feature>
<keyword evidence="10" id="KW-0547">Nucleotide-binding</keyword>
<protein>
    <recommendedName>
        <fullName evidence="8">P-type Zn(2+) transporter</fullName>
        <ecNumber evidence="8">7.2.2.12</ecNumber>
    </recommendedName>
</protein>
<dbReference type="SFLD" id="SFLDG00002">
    <property type="entry name" value="C1.7:_P-type_atpase_like"/>
    <property type="match status" value="1"/>
</dbReference>
<dbReference type="SUPFAM" id="SSF81665">
    <property type="entry name" value="Calcium ATPase, transmembrane domain M"/>
    <property type="match status" value="1"/>
</dbReference>
<dbReference type="InterPro" id="IPR023298">
    <property type="entry name" value="ATPase_P-typ_TM_dom_sf"/>
</dbReference>
<feature type="transmembrane region" description="Helical" evidence="10">
    <location>
        <begin position="185"/>
        <end position="207"/>
    </location>
</feature>
<dbReference type="Pfam" id="PF00122">
    <property type="entry name" value="E1-E2_ATPase"/>
    <property type="match status" value="1"/>
</dbReference>
<feature type="transmembrane region" description="Helical" evidence="10">
    <location>
        <begin position="797"/>
        <end position="816"/>
    </location>
</feature>
<keyword evidence="5" id="KW-1278">Translocase</keyword>
<evidence type="ECO:0000256" key="10">
    <source>
        <dbReference type="RuleBase" id="RU362081"/>
    </source>
</evidence>
<dbReference type="InterPro" id="IPR008250">
    <property type="entry name" value="ATPase_P-typ_transduc_dom_A_sf"/>
</dbReference>
<dbReference type="InterPro" id="IPR023299">
    <property type="entry name" value="ATPase_P-typ_cyto_dom_N"/>
</dbReference>
<gene>
    <name evidence="13" type="primary">kdpB</name>
    <name evidence="13" type="ORF">LEM8419_03442</name>
</gene>
<proteinExistence type="inferred from homology"/>
<dbReference type="PROSITE" id="PS00154">
    <property type="entry name" value="ATPASE_E1_E2"/>
    <property type="match status" value="1"/>
</dbReference>
<evidence type="ECO:0000256" key="11">
    <source>
        <dbReference type="SAM" id="MobiDB-lite"/>
    </source>
</evidence>
<dbReference type="PANTHER" id="PTHR48085:SF5">
    <property type="entry name" value="CADMIUM_ZINC-TRANSPORTING ATPASE HMA4-RELATED"/>
    <property type="match status" value="1"/>
</dbReference>
<evidence type="ECO:0000256" key="6">
    <source>
        <dbReference type="ARBA" id="ARBA00022989"/>
    </source>
</evidence>
<dbReference type="SFLD" id="SFLDS00003">
    <property type="entry name" value="Haloacid_Dehalogenase"/>
    <property type="match status" value="1"/>
</dbReference>
<evidence type="ECO:0000256" key="7">
    <source>
        <dbReference type="ARBA" id="ARBA00023136"/>
    </source>
</evidence>
<feature type="transmembrane region" description="Helical" evidence="10">
    <location>
        <begin position="458"/>
        <end position="482"/>
    </location>
</feature>
<dbReference type="InterPro" id="IPR027256">
    <property type="entry name" value="P-typ_ATPase_IB"/>
</dbReference>
<keyword evidence="7 10" id="KW-0472">Membrane</keyword>
<dbReference type="InterPro" id="IPR001757">
    <property type="entry name" value="P_typ_ATPase"/>
</dbReference>
<dbReference type="SUPFAM" id="SSF56784">
    <property type="entry name" value="HAD-like"/>
    <property type="match status" value="1"/>
</dbReference>
<evidence type="ECO:0000256" key="3">
    <source>
        <dbReference type="ARBA" id="ARBA00022692"/>
    </source>
</evidence>
<keyword evidence="3 10" id="KW-0812">Transmembrane</keyword>
<feature type="transmembrane region" description="Helical" evidence="10">
    <location>
        <begin position="427"/>
        <end position="446"/>
    </location>
</feature>
<evidence type="ECO:0000313" key="13">
    <source>
        <dbReference type="EMBL" id="CAH1002568.1"/>
    </source>
</evidence>
<evidence type="ECO:0000256" key="8">
    <source>
        <dbReference type="ARBA" id="ARBA00039097"/>
    </source>
</evidence>
<comment type="caution">
    <text evidence="13">The sequence shown here is derived from an EMBL/GenBank/DDBJ whole genome shotgun (WGS) entry which is preliminary data.</text>
</comment>
<keyword evidence="6 10" id="KW-1133">Transmembrane helix</keyword>
<keyword evidence="10" id="KW-1003">Cell membrane</keyword>
<dbReference type="EMBL" id="CAKLPZ010000006">
    <property type="protein sequence ID" value="CAH1002568.1"/>
    <property type="molecule type" value="Genomic_DNA"/>
</dbReference>
<comment type="subcellular location">
    <subcellularLocation>
        <location evidence="10">Cell membrane</location>
    </subcellularLocation>
    <subcellularLocation>
        <location evidence="1">Membrane</location>
    </subcellularLocation>
</comment>
<comment type="catalytic activity">
    <reaction evidence="9">
        <text>Zn(2+)(in) + ATP + H2O = Zn(2+)(out) + ADP + phosphate + H(+)</text>
        <dbReference type="Rhea" id="RHEA:20621"/>
        <dbReference type="ChEBI" id="CHEBI:15377"/>
        <dbReference type="ChEBI" id="CHEBI:15378"/>
        <dbReference type="ChEBI" id="CHEBI:29105"/>
        <dbReference type="ChEBI" id="CHEBI:30616"/>
        <dbReference type="ChEBI" id="CHEBI:43474"/>
        <dbReference type="ChEBI" id="CHEBI:456216"/>
        <dbReference type="EC" id="7.2.2.12"/>
    </reaction>
</comment>
<accession>A0ABN8F6L6</accession>
<evidence type="ECO:0000256" key="9">
    <source>
        <dbReference type="ARBA" id="ARBA00047308"/>
    </source>
</evidence>
<dbReference type="SFLD" id="SFLDF00027">
    <property type="entry name" value="p-type_atpase"/>
    <property type="match status" value="1"/>
</dbReference>